<gene>
    <name evidence="1" type="ORF">FYJ24_01455</name>
</gene>
<evidence type="ECO:0000313" key="1">
    <source>
        <dbReference type="EMBL" id="MSS83451.1"/>
    </source>
</evidence>
<dbReference type="PANTHER" id="PTHR33361">
    <property type="entry name" value="GLR0591 PROTEIN"/>
    <property type="match status" value="1"/>
</dbReference>
<comment type="caution">
    <text evidence="1">The sequence shown here is derived from an EMBL/GenBank/DDBJ whole genome shotgun (WGS) entry which is preliminary data.</text>
</comment>
<organism evidence="1 2">
    <name type="scientific">Scrofimicrobium canadense</name>
    <dbReference type="NCBI Taxonomy" id="2652290"/>
    <lineage>
        <taxon>Bacteria</taxon>
        <taxon>Bacillati</taxon>
        <taxon>Actinomycetota</taxon>
        <taxon>Actinomycetes</taxon>
        <taxon>Actinomycetales</taxon>
        <taxon>Actinomycetaceae</taxon>
        <taxon>Scrofimicrobium</taxon>
    </lineage>
</organism>
<reference evidence="1 2" key="1">
    <citation type="submission" date="2019-08" db="EMBL/GenBank/DDBJ databases">
        <title>In-depth cultivation of the pig gut microbiome towards novel bacterial diversity and tailored functional studies.</title>
        <authorList>
            <person name="Wylensek D."/>
            <person name="Hitch T.C.A."/>
            <person name="Clavel T."/>
        </authorList>
    </citation>
    <scope>NUCLEOTIDE SEQUENCE [LARGE SCALE GENOMIC DNA]</scope>
    <source>
        <strain evidence="1 2">WB03_NA08</strain>
    </source>
</reference>
<accession>A0A6N7W223</accession>
<proteinExistence type="predicted"/>
<keyword evidence="2" id="KW-1185">Reference proteome</keyword>
<protein>
    <submittedName>
        <fullName evidence="1">DUF885 domain-containing protein</fullName>
    </submittedName>
</protein>
<dbReference type="AlphaFoldDB" id="A0A6N7W223"/>
<name>A0A6N7W223_9ACTO</name>
<dbReference type="Pfam" id="PF05960">
    <property type="entry name" value="DUF885"/>
    <property type="match status" value="1"/>
</dbReference>
<evidence type="ECO:0000313" key="2">
    <source>
        <dbReference type="Proteomes" id="UP000470875"/>
    </source>
</evidence>
<dbReference type="EMBL" id="VULO01000001">
    <property type="protein sequence ID" value="MSS83451.1"/>
    <property type="molecule type" value="Genomic_DNA"/>
</dbReference>
<dbReference type="Proteomes" id="UP000470875">
    <property type="component" value="Unassembled WGS sequence"/>
</dbReference>
<dbReference type="PANTHER" id="PTHR33361:SF2">
    <property type="entry name" value="DUF885 DOMAIN-CONTAINING PROTEIN"/>
    <property type="match status" value="1"/>
</dbReference>
<sequence length="561" mass="62169">MRPVSDSHDTSKSPSPLDRKCNDYVCTYAALDPLAATEWGIAGNEGELPDFSPTGLEAKSNLDRSMLDYIRDHGPWTGHDAITAAAMEDRLGLSLELDQSGENLRELNNLASPIQAIRDSFDLMPRDTADDWAHICDRSSKVRAALSGYRESLQVAAAQGMVASARQVLCGITQAKELAEMTPNSHFGALLQDAPANNRSLESALHDAASAYGELAQWLEDTLLPQAPQKDAVGRDRYELFSELFIGQRVDLDETYAWGLEELRRIDNEQKSIAKELYGAGTTVSEAMRKLDNDPRYTIQGIGALREWMQSLADEAVAQLSGTEFDIPAQLRRIECMVNRGNGGIYYTPPTADFSRPGKMWWSVPPNEEQFHTWQERTTVFHEGVPGHHLQLGQAVALSSQLNMWRSLAAWNSGHGEGWALYAEQLMAELGYQDDLGNYFGLLDAERLRAARVVVDIGVHLGLPRPDGNGTWDADAAWVFLKNNVAMADGFLRFELDRYLGWPGQAPSYKVGAKLWRELRTDYVAMLPSSTPVEQARRTFHSAALSLGSLPMSTLREALIP</sequence>
<dbReference type="InterPro" id="IPR010281">
    <property type="entry name" value="DUF885"/>
</dbReference>